<keyword evidence="4" id="KW-1185">Reference proteome</keyword>
<dbReference type="AlphaFoldDB" id="V5I381"/>
<name>V5I381_BYSSN</name>
<feature type="region of interest" description="Disordered" evidence="1">
    <location>
        <begin position="139"/>
        <end position="158"/>
    </location>
</feature>
<evidence type="ECO:0000256" key="2">
    <source>
        <dbReference type="SAM" id="Phobius"/>
    </source>
</evidence>
<dbReference type="OrthoDB" id="9451547at2759"/>
<dbReference type="PANTHER" id="PTHR35043:SF7">
    <property type="entry name" value="TRANSCRIPTION FACTOR DOMAIN-CONTAINING PROTEIN"/>
    <property type="match status" value="1"/>
</dbReference>
<dbReference type="eggNOG" id="ENOG502R8DR">
    <property type="taxonomic scope" value="Eukaryota"/>
</dbReference>
<feature type="transmembrane region" description="Helical" evidence="2">
    <location>
        <begin position="413"/>
        <end position="440"/>
    </location>
</feature>
<feature type="transmembrane region" description="Helical" evidence="2">
    <location>
        <begin position="380"/>
        <end position="401"/>
    </location>
</feature>
<dbReference type="InParanoid" id="V5I381"/>
<sequence>MPELVLGLALSEWISARKYWPEFERYANDDDVEWSLGHTYFANMGGFIIRFSDGPEDSNPSFERPDSEENRTNPSEDETSTTNYDVEAALHQNGQESPELTIPTLENESELTDTASHPILNSLEATPGDANADMVTTSALSGQSVRTTTPQSESYSMRTKCDHRIATNIRRYEDSPHVGSKKYTKRILSWKTIFGFDWQIDRHNQKIVQHALESCSMDDLGETPVLRWYFNVRMFQGNIWYLDAPQLLLAREMGIIRSLPVLSTSQLEDQSKDSFLVRSIALVQVAWLVIEIIVRHTQGLPIAQLEVVVLAFSACSLCTYLLLWYKPQDVQKATEIMAARRPEVSDVKSLAVAAPGCFGFHRQMPFMTGSAIHSCGKMDYGFPAGLLLGATLFGGLHCLSWNSHFATTSEQTLWRISCLIVTAGPLLIILLRSTIAAALARLPHAAFAWRNIIISHLFQVCFPVYFAARLYLIVEMLYALAFSPPKTFLATDWSRYLPHLG</sequence>
<evidence type="ECO:0000256" key="1">
    <source>
        <dbReference type="SAM" id="MobiDB-lite"/>
    </source>
</evidence>
<evidence type="ECO:0000313" key="3">
    <source>
        <dbReference type="EMBL" id="GAD97515.1"/>
    </source>
</evidence>
<gene>
    <name evidence="3" type="ORF">PVAR5_6192</name>
</gene>
<dbReference type="HOGENOM" id="CLU_022883_4_1_1"/>
<dbReference type="Proteomes" id="UP000018001">
    <property type="component" value="Unassembled WGS sequence"/>
</dbReference>
<comment type="caution">
    <text evidence="3">The sequence shown here is derived from an EMBL/GenBank/DDBJ whole genome shotgun (WGS) entry which is preliminary data.</text>
</comment>
<dbReference type="EMBL" id="BAUL01000202">
    <property type="protein sequence ID" value="GAD97515.1"/>
    <property type="molecule type" value="Genomic_DNA"/>
</dbReference>
<feature type="transmembrane region" description="Helical" evidence="2">
    <location>
        <begin position="452"/>
        <end position="472"/>
    </location>
</feature>
<organism evidence="3 4">
    <name type="scientific">Byssochlamys spectabilis (strain No. 5 / NBRC 109023)</name>
    <name type="common">Paecilomyces variotii</name>
    <dbReference type="NCBI Taxonomy" id="1356009"/>
    <lineage>
        <taxon>Eukaryota</taxon>
        <taxon>Fungi</taxon>
        <taxon>Dikarya</taxon>
        <taxon>Ascomycota</taxon>
        <taxon>Pezizomycotina</taxon>
        <taxon>Eurotiomycetes</taxon>
        <taxon>Eurotiomycetidae</taxon>
        <taxon>Eurotiales</taxon>
        <taxon>Thermoascaceae</taxon>
        <taxon>Paecilomyces</taxon>
    </lineage>
</organism>
<keyword evidence="2" id="KW-0472">Membrane</keyword>
<evidence type="ECO:0000313" key="4">
    <source>
        <dbReference type="Proteomes" id="UP000018001"/>
    </source>
</evidence>
<dbReference type="PANTHER" id="PTHR35043">
    <property type="entry name" value="TRANSCRIPTION FACTOR DOMAIN-CONTAINING PROTEIN"/>
    <property type="match status" value="1"/>
</dbReference>
<protein>
    <submittedName>
        <fullName evidence="3">Uncharacterized protein</fullName>
    </submittedName>
</protein>
<reference evidence="4" key="1">
    <citation type="journal article" date="2014" name="Genome Announc.">
        <title>Draft genome sequence of the formaldehyde-resistant fungus Byssochlamys spectabilis No. 5 (anamorph Paecilomyces variotii No. 5) (NBRC109023).</title>
        <authorList>
            <person name="Oka T."/>
            <person name="Ekino K."/>
            <person name="Fukuda K."/>
            <person name="Nomura Y."/>
        </authorList>
    </citation>
    <scope>NUCLEOTIDE SEQUENCE [LARGE SCALE GENOMIC DNA]</scope>
    <source>
        <strain evidence="4">No. 5 / NBRC 109023</strain>
    </source>
</reference>
<proteinExistence type="predicted"/>
<keyword evidence="2" id="KW-0812">Transmembrane</keyword>
<keyword evidence="2" id="KW-1133">Transmembrane helix</keyword>
<feature type="transmembrane region" description="Helical" evidence="2">
    <location>
        <begin position="305"/>
        <end position="325"/>
    </location>
</feature>
<accession>V5I381</accession>
<feature type="compositionally biased region" description="Polar residues" evidence="1">
    <location>
        <begin position="139"/>
        <end position="157"/>
    </location>
</feature>
<feature type="region of interest" description="Disordered" evidence="1">
    <location>
        <begin position="52"/>
        <end position="80"/>
    </location>
</feature>